<sequence>MFENWAFTSLSEGASLVIFETPSVEFRFSAAGHISARKGIVPFQDSMIYRAAPGFPSIDGWGLVKNTLLFIQATVSPTHSDAEWTHIQHIVSSVGKNATSALMVYLVPNGSAFTLPLCQSLNAHKIQFKVCRGEISVQDFYKTISSKFKITVQAARD</sequence>
<organism evidence="1">
    <name type="scientific">Cryptomonas curvata</name>
    <dbReference type="NCBI Taxonomy" id="233186"/>
    <lineage>
        <taxon>Eukaryota</taxon>
        <taxon>Cryptophyceae</taxon>
        <taxon>Cryptomonadales</taxon>
        <taxon>Cryptomonadaceae</taxon>
        <taxon>Cryptomonas</taxon>
    </lineage>
</organism>
<name>A0A7S0M1Z8_9CRYP</name>
<dbReference type="EMBL" id="HBEZ01011897">
    <property type="protein sequence ID" value="CAD8628874.1"/>
    <property type="molecule type" value="Transcribed_RNA"/>
</dbReference>
<gene>
    <name evidence="1" type="ORF">CCUR1050_LOCUS6553</name>
</gene>
<accession>A0A7S0M1Z8</accession>
<proteinExistence type="predicted"/>
<evidence type="ECO:0000313" key="1">
    <source>
        <dbReference type="EMBL" id="CAD8628874.1"/>
    </source>
</evidence>
<dbReference type="AlphaFoldDB" id="A0A7S0M1Z8"/>
<protein>
    <submittedName>
        <fullName evidence="1">Uncharacterized protein</fullName>
    </submittedName>
</protein>
<reference evidence="1" key="1">
    <citation type="submission" date="2021-01" db="EMBL/GenBank/DDBJ databases">
        <authorList>
            <person name="Corre E."/>
            <person name="Pelletier E."/>
            <person name="Niang G."/>
            <person name="Scheremetjew M."/>
            <person name="Finn R."/>
            <person name="Kale V."/>
            <person name="Holt S."/>
            <person name="Cochrane G."/>
            <person name="Meng A."/>
            <person name="Brown T."/>
            <person name="Cohen L."/>
        </authorList>
    </citation>
    <scope>NUCLEOTIDE SEQUENCE</scope>
    <source>
        <strain evidence="1">CCAP979/52</strain>
    </source>
</reference>